<dbReference type="AlphaFoldDB" id="W9S8I1"/>
<dbReference type="Proteomes" id="UP000030645">
    <property type="component" value="Unassembled WGS sequence"/>
</dbReference>
<sequence>MEKGYTRLHTLIGQLDHFPMRSLREFAVGLHVGSQLSFHARDEPNHFHPCHFPVFIHDEFGVRQFTASQGRRDGRVFMLKGSLERLCSTGWQGSGIAHTAGGGA</sequence>
<evidence type="ECO:0000313" key="1">
    <source>
        <dbReference type="EMBL" id="EXC31350.1"/>
    </source>
</evidence>
<gene>
    <name evidence="1" type="ORF">L484_017630</name>
</gene>
<proteinExistence type="predicted"/>
<organism evidence="1 2">
    <name type="scientific">Morus notabilis</name>
    <dbReference type="NCBI Taxonomy" id="981085"/>
    <lineage>
        <taxon>Eukaryota</taxon>
        <taxon>Viridiplantae</taxon>
        <taxon>Streptophyta</taxon>
        <taxon>Embryophyta</taxon>
        <taxon>Tracheophyta</taxon>
        <taxon>Spermatophyta</taxon>
        <taxon>Magnoliopsida</taxon>
        <taxon>eudicotyledons</taxon>
        <taxon>Gunneridae</taxon>
        <taxon>Pentapetalae</taxon>
        <taxon>rosids</taxon>
        <taxon>fabids</taxon>
        <taxon>Rosales</taxon>
        <taxon>Moraceae</taxon>
        <taxon>Moreae</taxon>
        <taxon>Morus</taxon>
    </lineage>
</organism>
<reference evidence="2" key="1">
    <citation type="submission" date="2013-01" db="EMBL/GenBank/DDBJ databases">
        <title>Draft Genome Sequence of a Mulberry Tree, Morus notabilis C.K. Schneid.</title>
        <authorList>
            <person name="He N."/>
            <person name="Zhao S."/>
        </authorList>
    </citation>
    <scope>NUCLEOTIDE SEQUENCE</scope>
</reference>
<evidence type="ECO:0000313" key="2">
    <source>
        <dbReference type="Proteomes" id="UP000030645"/>
    </source>
</evidence>
<name>W9S8I1_9ROSA</name>
<accession>W9S8I1</accession>
<protein>
    <submittedName>
        <fullName evidence="1">Uncharacterized protein</fullName>
    </submittedName>
</protein>
<keyword evidence="2" id="KW-1185">Reference proteome</keyword>
<dbReference type="EMBL" id="KE346255">
    <property type="protein sequence ID" value="EXC31350.1"/>
    <property type="molecule type" value="Genomic_DNA"/>
</dbReference>